<protein>
    <submittedName>
        <fullName evidence="1">Uncharacterized protein</fullName>
    </submittedName>
</protein>
<organism evidence="1">
    <name type="scientific">Myoviridae sp. ctEBR14</name>
    <dbReference type="NCBI Taxonomy" id="2825060"/>
    <lineage>
        <taxon>Viruses</taxon>
        <taxon>Duplodnaviria</taxon>
        <taxon>Heunggongvirae</taxon>
        <taxon>Uroviricota</taxon>
        <taxon>Caudoviricetes</taxon>
    </lineage>
</organism>
<evidence type="ECO:0000313" key="1">
    <source>
        <dbReference type="EMBL" id="DAD98879.1"/>
    </source>
</evidence>
<name>A0A8S5NWU4_9CAUD</name>
<accession>A0A8S5NWU4</accession>
<sequence length="84" mass="10033">MDIIIGKNKNFKSVTDLIKLEKLKKAKENDSFCKILNYHAEEEYKHIFKILEIDEEKGIIKLWCEEYNEVEWSLENISDVILVE</sequence>
<proteinExistence type="predicted"/>
<dbReference type="EMBL" id="BK015269">
    <property type="protein sequence ID" value="DAD98879.1"/>
    <property type="molecule type" value="Genomic_DNA"/>
</dbReference>
<reference evidence="1" key="1">
    <citation type="journal article" date="2021" name="Proc. Natl. Acad. Sci. U.S.A.">
        <title>A Catalog of Tens of Thousands of Viruses from Human Metagenomes Reveals Hidden Associations with Chronic Diseases.</title>
        <authorList>
            <person name="Tisza M.J."/>
            <person name="Buck C.B."/>
        </authorList>
    </citation>
    <scope>NUCLEOTIDE SEQUENCE</scope>
    <source>
        <strain evidence="1">CtEBR14</strain>
    </source>
</reference>